<feature type="signal peptide" evidence="7">
    <location>
        <begin position="1"/>
        <end position="17"/>
    </location>
</feature>
<dbReference type="InterPro" id="IPR036728">
    <property type="entry name" value="PBP_GOBP_sf"/>
</dbReference>
<comment type="function">
    <text evidence="6">May be a carrier protein for lipids.</text>
</comment>
<name>A0A482WD59_ASBVE</name>
<evidence type="ECO:0000256" key="6">
    <source>
        <dbReference type="ARBA" id="ARBA00056866"/>
    </source>
</evidence>
<evidence type="ECO:0000256" key="5">
    <source>
        <dbReference type="ARBA" id="ARBA00023180"/>
    </source>
</evidence>
<dbReference type="FunFam" id="1.10.238.20:FF:000001">
    <property type="entry name" value="General odorant-binding protein lush"/>
    <property type="match status" value="1"/>
</dbReference>
<gene>
    <name evidence="8" type="ORF">BDFB_007588</name>
</gene>
<dbReference type="GO" id="GO:0007608">
    <property type="term" value="P:sensory perception of smell"/>
    <property type="evidence" value="ECO:0007669"/>
    <property type="project" value="TreeGrafter"/>
</dbReference>
<comment type="similarity">
    <text evidence="2">Belongs to the PBP/GOBP family.</text>
</comment>
<comment type="caution">
    <text evidence="8">The sequence shown here is derived from an EMBL/GenBank/DDBJ whole genome shotgun (WGS) entry which is preliminary data.</text>
</comment>
<comment type="subcellular location">
    <subcellularLocation>
        <location evidence="1">Secreted</location>
    </subcellularLocation>
</comment>
<evidence type="ECO:0000256" key="3">
    <source>
        <dbReference type="ARBA" id="ARBA00022525"/>
    </source>
</evidence>
<dbReference type="CDD" id="cd23992">
    <property type="entry name" value="PBP_GOBP"/>
    <property type="match status" value="1"/>
</dbReference>
<feature type="chain" id="PRO_5019828843" evidence="7">
    <location>
        <begin position="18"/>
        <end position="133"/>
    </location>
</feature>
<dbReference type="GO" id="GO:0005549">
    <property type="term" value="F:odorant binding"/>
    <property type="evidence" value="ECO:0007669"/>
    <property type="project" value="InterPro"/>
</dbReference>
<organism evidence="8 9">
    <name type="scientific">Asbolus verrucosus</name>
    <name type="common">Desert ironclad beetle</name>
    <dbReference type="NCBI Taxonomy" id="1661398"/>
    <lineage>
        <taxon>Eukaryota</taxon>
        <taxon>Metazoa</taxon>
        <taxon>Ecdysozoa</taxon>
        <taxon>Arthropoda</taxon>
        <taxon>Hexapoda</taxon>
        <taxon>Insecta</taxon>
        <taxon>Pterygota</taxon>
        <taxon>Neoptera</taxon>
        <taxon>Endopterygota</taxon>
        <taxon>Coleoptera</taxon>
        <taxon>Polyphaga</taxon>
        <taxon>Cucujiformia</taxon>
        <taxon>Tenebrionidae</taxon>
        <taxon>Pimeliinae</taxon>
        <taxon>Asbolus</taxon>
    </lineage>
</organism>
<sequence length="133" mass="14932">MKLFVFCVLAATVAVHALTDQQKQKLNAYINECKAQTGVSQELIDRGRKGEFVDDPTVKSQILCMMKKIGMATESGEVVVDDIRNKLRKVSENDEEVGRIIQKCVVKLDTPEETAFEVSKCIRQQKPNFSPVD</sequence>
<accession>A0A482WD59</accession>
<evidence type="ECO:0000313" key="8">
    <source>
        <dbReference type="EMBL" id="RZC42569.1"/>
    </source>
</evidence>
<keyword evidence="3" id="KW-0964">Secreted</keyword>
<keyword evidence="5" id="KW-0325">Glycoprotein</keyword>
<dbReference type="Gene3D" id="1.10.238.20">
    <property type="entry name" value="Pheromone/general odorant binding protein domain"/>
    <property type="match status" value="1"/>
</dbReference>
<dbReference type="SMART" id="SM00708">
    <property type="entry name" value="PhBP"/>
    <property type="match status" value="1"/>
</dbReference>
<keyword evidence="9" id="KW-1185">Reference proteome</keyword>
<dbReference type="InterPro" id="IPR006170">
    <property type="entry name" value="PBP/GOBP"/>
</dbReference>
<evidence type="ECO:0000256" key="1">
    <source>
        <dbReference type="ARBA" id="ARBA00004613"/>
    </source>
</evidence>
<proteinExistence type="inferred from homology"/>
<reference evidence="8 9" key="1">
    <citation type="submission" date="2017-03" db="EMBL/GenBank/DDBJ databases">
        <title>Genome of the blue death feigning beetle - Asbolus verrucosus.</title>
        <authorList>
            <person name="Rider S.D."/>
        </authorList>
    </citation>
    <scope>NUCLEOTIDE SEQUENCE [LARGE SCALE GENOMIC DNA]</scope>
    <source>
        <strain evidence="8">Butters</strain>
        <tissue evidence="8">Head and leg muscle</tissue>
    </source>
</reference>
<dbReference type="GO" id="GO:0005615">
    <property type="term" value="C:extracellular space"/>
    <property type="evidence" value="ECO:0007669"/>
    <property type="project" value="TreeGrafter"/>
</dbReference>
<dbReference type="PANTHER" id="PTHR11857:SF43">
    <property type="entry name" value="GEO07291P1-RELATED"/>
    <property type="match status" value="1"/>
</dbReference>
<keyword evidence="4 7" id="KW-0732">Signal</keyword>
<evidence type="ECO:0000256" key="7">
    <source>
        <dbReference type="SAM" id="SignalP"/>
    </source>
</evidence>
<evidence type="ECO:0000313" key="9">
    <source>
        <dbReference type="Proteomes" id="UP000292052"/>
    </source>
</evidence>
<dbReference type="SUPFAM" id="SSF47565">
    <property type="entry name" value="Insect pheromone/odorant-binding proteins"/>
    <property type="match status" value="1"/>
</dbReference>
<evidence type="ECO:0000256" key="2">
    <source>
        <dbReference type="ARBA" id="ARBA00008098"/>
    </source>
</evidence>
<dbReference type="PANTHER" id="PTHR11857">
    <property type="entry name" value="ODORANT BINDING PROTEIN-RELATED"/>
    <property type="match status" value="1"/>
</dbReference>
<dbReference type="Pfam" id="PF01395">
    <property type="entry name" value="PBP_GOBP"/>
    <property type="match status" value="1"/>
</dbReference>
<evidence type="ECO:0000256" key="4">
    <source>
        <dbReference type="ARBA" id="ARBA00022729"/>
    </source>
</evidence>
<dbReference type="AlphaFoldDB" id="A0A482WD59"/>
<dbReference type="Proteomes" id="UP000292052">
    <property type="component" value="Unassembled WGS sequence"/>
</dbReference>
<dbReference type="EMBL" id="QDEB01006983">
    <property type="protein sequence ID" value="RZC42569.1"/>
    <property type="molecule type" value="Genomic_DNA"/>
</dbReference>
<dbReference type="OrthoDB" id="8194670at2759"/>
<protein>
    <submittedName>
        <fullName evidence="8">PBP GOBP domain containing protein</fullName>
    </submittedName>
</protein>